<reference evidence="1" key="1">
    <citation type="submission" date="2020-04" db="EMBL/GenBank/DDBJ databases">
        <authorList>
            <person name="Chiriac C."/>
            <person name="Salcher M."/>
            <person name="Ghai R."/>
            <person name="Kavagutti S V."/>
        </authorList>
    </citation>
    <scope>NUCLEOTIDE SEQUENCE</scope>
</reference>
<protein>
    <recommendedName>
        <fullName evidence="12">DUF2958 domain-containing protein</fullName>
    </recommendedName>
</protein>
<evidence type="ECO:0000313" key="10">
    <source>
        <dbReference type="EMBL" id="CAB5225077.1"/>
    </source>
</evidence>
<dbReference type="EMBL" id="LR797395">
    <property type="protein sequence ID" value="CAB4212889.1"/>
    <property type="molecule type" value="Genomic_DNA"/>
</dbReference>
<dbReference type="EMBL" id="LR796878">
    <property type="protein sequence ID" value="CAB4172271.1"/>
    <property type="molecule type" value="Genomic_DNA"/>
</dbReference>
<organism evidence="1">
    <name type="scientific">uncultured Caudovirales phage</name>
    <dbReference type="NCBI Taxonomy" id="2100421"/>
    <lineage>
        <taxon>Viruses</taxon>
        <taxon>Duplodnaviria</taxon>
        <taxon>Heunggongvirae</taxon>
        <taxon>Uroviricota</taxon>
        <taxon>Caudoviricetes</taxon>
        <taxon>Peduoviridae</taxon>
        <taxon>Maltschvirus</taxon>
        <taxon>Maltschvirus maltsch</taxon>
    </lineage>
</organism>
<evidence type="ECO:0000313" key="1">
    <source>
        <dbReference type="EMBL" id="CAB4145167.1"/>
    </source>
</evidence>
<dbReference type="EMBL" id="LR798395">
    <property type="protein sequence ID" value="CAB5229025.1"/>
    <property type="molecule type" value="Genomic_DNA"/>
</dbReference>
<name>A0A6J5MHE9_9CAUD</name>
<evidence type="ECO:0000313" key="7">
    <source>
        <dbReference type="EMBL" id="CAB4200833.1"/>
    </source>
</evidence>
<evidence type="ECO:0000313" key="6">
    <source>
        <dbReference type="EMBL" id="CAB4191111.1"/>
    </source>
</evidence>
<dbReference type="EMBL" id="LR796698">
    <property type="protein sequence ID" value="CAB4159990.1"/>
    <property type="molecule type" value="Genomic_DNA"/>
</dbReference>
<evidence type="ECO:0000313" key="4">
    <source>
        <dbReference type="EMBL" id="CAB4164889.1"/>
    </source>
</evidence>
<evidence type="ECO:0000313" key="3">
    <source>
        <dbReference type="EMBL" id="CAB4159990.1"/>
    </source>
</evidence>
<evidence type="ECO:0000313" key="2">
    <source>
        <dbReference type="EMBL" id="CAB4156734.1"/>
    </source>
</evidence>
<evidence type="ECO:0008006" key="12">
    <source>
        <dbReference type="Google" id="ProtNLM"/>
    </source>
</evidence>
<accession>A0A6J5MHE9</accession>
<evidence type="ECO:0000313" key="9">
    <source>
        <dbReference type="EMBL" id="CAB4217515.1"/>
    </source>
</evidence>
<dbReference type="EMBL" id="LR797177">
    <property type="protein sequence ID" value="CAB4191111.1"/>
    <property type="molecule type" value="Genomic_DNA"/>
</dbReference>
<dbReference type="EMBL" id="LR797305">
    <property type="protein sequence ID" value="CAB4200833.1"/>
    <property type="molecule type" value="Genomic_DNA"/>
</dbReference>
<evidence type="ECO:0000313" key="8">
    <source>
        <dbReference type="EMBL" id="CAB4212889.1"/>
    </source>
</evidence>
<dbReference type="EMBL" id="LR796443">
    <property type="protein sequence ID" value="CAB4145167.1"/>
    <property type="molecule type" value="Genomic_DNA"/>
</dbReference>
<sequence length="117" mass="13679">METQKAKRKHQLLTQEIKAKLQPLYNSEKHPEMEAIAQVKFFSPYSQWTWYAIEFDGVDTFWGLVDGFEMEYGYFSYSELEAVSVFGGVPAVERDCYWSPRPVKEIEAEILSRAVRV</sequence>
<dbReference type="EMBL" id="LR796644">
    <property type="protein sequence ID" value="CAB4156734.1"/>
    <property type="molecule type" value="Genomic_DNA"/>
</dbReference>
<dbReference type="EMBL" id="LR796762">
    <property type="protein sequence ID" value="CAB4164889.1"/>
    <property type="molecule type" value="Genomic_DNA"/>
</dbReference>
<proteinExistence type="predicted"/>
<dbReference type="EMBL" id="LR797452">
    <property type="protein sequence ID" value="CAB4217515.1"/>
    <property type="molecule type" value="Genomic_DNA"/>
</dbReference>
<gene>
    <name evidence="6" type="ORF">UFOVP1217_8</name>
    <name evidence="7" type="ORF">UFOVP1343_180</name>
    <name evidence="8" type="ORF">UFOVP1438_41</name>
    <name evidence="11" type="ORF">UFOVP1541_143</name>
    <name evidence="9" type="ORF">UFOVP1592_37</name>
    <name evidence="1" type="ORF">UFOVP465_86</name>
    <name evidence="2" type="ORF">UFOVP666_132</name>
    <name evidence="3" type="ORF">UFOVP727_21</name>
    <name evidence="10" type="ORF">UFOVP741_24</name>
    <name evidence="4" type="ORF">UFOVP819_160</name>
    <name evidence="5" type="ORF">UFOVP926_114</name>
</gene>
<dbReference type="EMBL" id="LR798341">
    <property type="protein sequence ID" value="CAB5225077.1"/>
    <property type="molecule type" value="Genomic_DNA"/>
</dbReference>
<dbReference type="InterPro" id="IPR021341">
    <property type="entry name" value="DUF2958"/>
</dbReference>
<evidence type="ECO:0000313" key="11">
    <source>
        <dbReference type="EMBL" id="CAB5229025.1"/>
    </source>
</evidence>
<dbReference type="Pfam" id="PF11171">
    <property type="entry name" value="DUF2958"/>
    <property type="match status" value="1"/>
</dbReference>
<evidence type="ECO:0000313" key="5">
    <source>
        <dbReference type="EMBL" id="CAB4172271.1"/>
    </source>
</evidence>